<name>A0AAN9FRJ5_CLITE</name>
<organism evidence="1 2">
    <name type="scientific">Clitoria ternatea</name>
    <name type="common">Butterfly pea</name>
    <dbReference type="NCBI Taxonomy" id="43366"/>
    <lineage>
        <taxon>Eukaryota</taxon>
        <taxon>Viridiplantae</taxon>
        <taxon>Streptophyta</taxon>
        <taxon>Embryophyta</taxon>
        <taxon>Tracheophyta</taxon>
        <taxon>Spermatophyta</taxon>
        <taxon>Magnoliopsida</taxon>
        <taxon>eudicotyledons</taxon>
        <taxon>Gunneridae</taxon>
        <taxon>Pentapetalae</taxon>
        <taxon>rosids</taxon>
        <taxon>fabids</taxon>
        <taxon>Fabales</taxon>
        <taxon>Fabaceae</taxon>
        <taxon>Papilionoideae</taxon>
        <taxon>50 kb inversion clade</taxon>
        <taxon>NPAAA clade</taxon>
        <taxon>indigoferoid/millettioid clade</taxon>
        <taxon>Phaseoleae</taxon>
        <taxon>Clitoria</taxon>
    </lineage>
</organism>
<protein>
    <submittedName>
        <fullName evidence="1">Uncharacterized protein</fullName>
    </submittedName>
</protein>
<dbReference type="AlphaFoldDB" id="A0AAN9FRJ5"/>
<proteinExistence type="predicted"/>
<accession>A0AAN9FRJ5</accession>
<comment type="caution">
    <text evidence="1">The sequence shown here is derived from an EMBL/GenBank/DDBJ whole genome shotgun (WGS) entry which is preliminary data.</text>
</comment>
<dbReference type="Proteomes" id="UP001359559">
    <property type="component" value="Unassembled WGS sequence"/>
</dbReference>
<gene>
    <name evidence="1" type="ORF">RJT34_24905</name>
</gene>
<sequence>MKVNSLHRLCHGEPGLESMALGLKFELTKKVKNFNPLHISMNEVGRSSFGYAEHMLKWRPASYPFEFGYFIYRERSKDGGCQQWRLPVATGKHVKLGKEGNVLEPKVYL</sequence>
<dbReference type="EMBL" id="JAYKXN010000006">
    <property type="protein sequence ID" value="KAK7279846.1"/>
    <property type="molecule type" value="Genomic_DNA"/>
</dbReference>
<reference evidence="1 2" key="1">
    <citation type="submission" date="2024-01" db="EMBL/GenBank/DDBJ databases">
        <title>The genomes of 5 underutilized Papilionoideae crops provide insights into root nodulation and disease resistance.</title>
        <authorList>
            <person name="Yuan L."/>
        </authorList>
    </citation>
    <scope>NUCLEOTIDE SEQUENCE [LARGE SCALE GENOMIC DNA]</scope>
    <source>
        <strain evidence="1">LY-2023</strain>
        <tissue evidence="1">Leaf</tissue>
    </source>
</reference>
<keyword evidence="2" id="KW-1185">Reference proteome</keyword>
<evidence type="ECO:0000313" key="1">
    <source>
        <dbReference type="EMBL" id="KAK7279846.1"/>
    </source>
</evidence>
<evidence type="ECO:0000313" key="2">
    <source>
        <dbReference type="Proteomes" id="UP001359559"/>
    </source>
</evidence>